<organism evidence="2 3">
    <name type="scientific">Ciona savignyi</name>
    <name type="common">Pacific transparent sea squirt</name>
    <dbReference type="NCBI Taxonomy" id="51511"/>
    <lineage>
        <taxon>Eukaryota</taxon>
        <taxon>Metazoa</taxon>
        <taxon>Chordata</taxon>
        <taxon>Tunicata</taxon>
        <taxon>Ascidiacea</taxon>
        <taxon>Phlebobranchia</taxon>
        <taxon>Cionidae</taxon>
        <taxon>Ciona</taxon>
    </lineage>
</organism>
<reference evidence="2" key="2">
    <citation type="submission" date="2025-08" db="UniProtKB">
        <authorList>
            <consortium name="Ensembl"/>
        </authorList>
    </citation>
    <scope>IDENTIFICATION</scope>
</reference>
<sequence>YNSTPVKANLFPNLIPKFQDLDSPHGDSRELSKPGLPKPNILKEELRSQNVSSTTVQNNNKNSLSSSGSDLVFTPDKDQHSSPTFQPNSFILGSTPSKIDRDVILAIGNTEVSSNDFPCTWKWMKSVLSYKEADRQRWRTPKQASSAQSSYKGAPVAFTWPASPLARNRWTPIDSPMSKLALPNE</sequence>
<dbReference type="HOGENOM" id="CLU_1464430_0_0_1"/>
<dbReference type="AlphaFoldDB" id="H2Z5J5"/>
<dbReference type="Proteomes" id="UP000007875">
    <property type="component" value="Unassembled WGS sequence"/>
</dbReference>
<reference evidence="3" key="1">
    <citation type="submission" date="2003-08" db="EMBL/GenBank/DDBJ databases">
        <authorList>
            <person name="Birren B."/>
            <person name="Nusbaum C."/>
            <person name="Abebe A."/>
            <person name="Abouelleil A."/>
            <person name="Adekoya E."/>
            <person name="Ait-zahra M."/>
            <person name="Allen N."/>
            <person name="Allen T."/>
            <person name="An P."/>
            <person name="Anderson M."/>
            <person name="Anderson S."/>
            <person name="Arachchi H."/>
            <person name="Armbruster J."/>
            <person name="Bachantsang P."/>
            <person name="Baldwin J."/>
            <person name="Barry A."/>
            <person name="Bayul T."/>
            <person name="Blitshsteyn B."/>
            <person name="Bloom T."/>
            <person name="Blye J."/>
            <person name="Boguslavskiy L."/>
            <person name="Borowsky M."/>
            <person name="Boukhgalter B."/>
            <person name="Brunache A."/>
            <person name="Butler J."/>
            <person name="Calixte N."/>
            <person name="Calvo S."/>
            <person name="Camarata J."/>
            <person name="Campo K."/>
            <person name="Chang J."/>
            <person name="Cheshatsang Y."/>
            <person name="Citroen M."/>
            <person name="Collymore A."/>
            <person name="Considine T."/>
            <person name="Cook A."/>
            <person name="Cooke P."/>
            <person name="Corum B."/>
            <person name="Cuomo C."/>
            <person name="David R."/>
            <person name="Dawoe T."/>
            <person name="Degray S."/>
            <person name="Dodge S."/>
            <person name="Dooley K."/>
            <person name="Dorje P."/>
            <person name="Dorjee K."/>
            <person name="Dorris L."/>
            <person name="Duffey N."/>
            <person name="Dupes A."/>
            <person name="Elkins T."/>
            <person name="Engels R."/>
            <person name="Erickson J."/>
            <person name="Farina A."/>
            <person name="Faro S."/>
            <person name="Ferreira P."/>
            <person name="Fischer H."/>
            <person name="Fitzgerald M."/>
            <person name="Foley K."/>
            <person name="Gage D."/>
            <person name="Galagan J."/>
            <person name="Gearin G."/>
            <person name="Gnerre S."/>
            <person name="Gnirke A."/>
            <person name="Goyette A."/>
            <person name="Graham J."/>
            <person name="Grandbois E."/>
            <person name="Gyaltsen K."/>
            <person name="Hafez N."/>
            <person name="Hagopian D."/>
            <person name="Hagos B."/>
            <person name="Hall J."/>
            <person name="Hatcher B."/>
            <person name="Heller A."/>
            <person name="Higgins H."/>
            <person name="Honan T."/>
            <person name="Horn A."/>
            <person name="Houde N."/>
            <person name="Hughes L."/>
            <person name="Hulme W."/>
            <person name="Husby E."/>
            <person name="Iliev I."/>
            <person name="Jaffe D."/>
            <person name="Jones C."/>
            <person name="Kamal M."/>
            <person name="Kamat A."/>
            <person name="Kamvysselis M."/>
            <person name="Karlsson E."/>
            <person name="Kells C."/>
            <person name="Kieu A."/>
            <person name="Kisner P."/>
            <person name="Kodira C."/>
            <person name="Kulbokas E."/>
            <person name="Labutti K."/>
            <person name="Lama D."/>
            <person name="Landers T."/>
            <person name="Leger J."/>
            <person name="Levine S."/>
            <person name="Lewis D."/>
            <person name="Lewis T."/>
            <person name="Lindblad-toh K."/>
            <person name="Liu X."/>
            <person name="Lokyitsang T."/>
            <person name="Lokyitsang Y."/>
            <person name="Lucien O."/>
            <person name="Lui A."/>
            <person name="Ma L.J."/>
            <person name="Mabbitt R."/>
            <person name="Macdonald J."/>
            <person name="Maclean C."/>
            <person name="Major J."/>
            <person name="Manning J."/>
            <person name="Marabella R."/>
            <person name="Maru K."/>
            <person name="Matthews C."/>
            <person name="Mauceli E."/>
            <person name="Mccarthy M."/>
            <person name="Mcdonough S."/>
            <person name="Mcghee T."/>
            <person name="Meldrim J."/>
            <person name="Meneus L."/>
            <person name="Mesirov J."/>
            <person name="Mihalev A."/>
            <person name="Mihova T."/>
            <person name="Mikkelsen T."/>
            <person name="Mlenga V."/>
            <person name="Moru K."/>
            <person name="Mozes J."/>
            <person name="Mulrain L."/>
            <person name="Munson G."/>
            <person name="Naylor J."/>
            <person name="Newes C."/>
            <person name="Nguyen C."/>
            <person name="Nguyen N."/>
            <person name="Nguyen T."/>
            <person name="Nicol R."/>
            <person name="Nielsen C."/>
            <person name="Nizzari M."/>
            <person name="Norbu C."/>
            <person name="Norbu N."/>
            <person name="O'donnell P."/>
            <person name="Okoawo O."/>
            <person name="O'leary S."/>
            <person name="Omotosho B."/>
            <person name="O'neill K."/>
            <person name="Osman S."/>
            <person name="Parker S."/>
            <person name="Perrin D."/>
            <person name="Phunkhang P."/>
            <person name="Piqani B."/>
            <person name="Purcell S."/>
            <person name="Rachupka T."/>
            <person name="Ramasamy U."/>
            <person name="Rameau R."/>
            <person name="Ray V."/>
            <person name="Raymond C."/>
            <person name="Retta R."/>
            <person name="Richardson S."/>
            <person name="Rise C."/>
            <person name="Rodriguez J."/>
            <person name="Rogers J."/>
            <person name="Rogov P."/>
            <person name="Rutman M."/>
            <person name="Schupbach R."/>
            <person name="Seaman C."/>
            <person name="Settipalli S."/>
            <person name="Sharpe T."/>
            <person name="Sheridan J."/>
            <person name="Sherpa N."/>
            <person name="Shi J."/>
            <person name="Smirnov S."/>
            <person name="Smith C."/>
            <person name="Sougnez C."/>
            <person name="Spencer B."/>
            <person name="Stalker J."/>
            <person name="Stange-thomann N."/>
            <person name="Stavropoulos S."/>
            <person name="Stetson K."/>
            <person name="Stone C."/>
            <person name="Stone S."/>
            <person name="Stubbs M."/>
            <person name="Talamas J."/>
            <person name="Tchuinga P."/>
            <person name="Tenzing P."/>
            <person name="Tesfaye S."/>
            <person name="Theodore J."/>
            <person name="Thoulutsang Y."/>
            <person name="Topham K."/>
            <person name="Towey S."/>
            <person name="Tsamla T."/>
            <person name="Tsomo N."/>
            <person name="Vallee D."/>
            <person name="Vassiliev H."/>
            <person name="Venkataraman V."/>
            <person name="Vinson J."/>
            <person name="Vo A."/>
            <person name="Wade C."/>
            <person name="Wang S."/>
            <person name="Wangchuk T."/>
            <person name="Wangdi T."/>
            <person name="Whittaker C."/>
            <person name="Wilkinson J."/>
            <person name="Wu Y."/>
            <person name="Wyman D."/>
            <person name="Yadav S."/>
            <person name="Yang S."/>
            <person name="Yang X."/>
            <person name="Yeager S."/>
            <person name="Yee E."/>
            <person name="Young G."/>
            <person name="Zainoun J."/>
            <person name="Zembeck L."/>
            <person name="Zimmer A."/>
            <person name="Zody M."/>
            <person name="Lander E."/>
        </authorList>
    </citation>
    <scope>NUCLEOTIDE SEQUENCE [LARGE SCALE GENOMIC DNA]</scope>
</reference>
<feature type="compositionally biased region" description="Basic and acidic residues" evidence="1">
    <location>
        <begin position="19"/>
        <end position="32"/>
    </location>
</feature>
<feature type="region of interest" description="Disordered" evidence="1">
    <location>
        <begin position="17"/>
        <end position="89"/>
    </location>
</feature>
<reference evidence="2" key="3">
    <citation type="submission" date="2025-09" db="UniProtKB">
        <authorList>
            <consortium name="Ensembl"/>
        </authorList>
    </citation>
    <scope>IDENTIFICATION</scope>
</reference>
<proteinExistence type="predicted"/>
<dbReference type="InParanoid" id="H2Z5J5"/>
<feature type="compositionally biased region" description="Polar residues" evidence="1">
    <location>
        <begin position="48"/>
        <end position="57"/>
    </location>
</feature>
<feature type="compositionally biased region" description="Low complexity" evidence="1">
    <location>
        <begin position="58"/>
        <end position="69"/>
    </location>
</feature>
<evidence type="ECO:0000313" key="3">
    <source>
        <dbReference type="Proteomes" id="UP000007875"/>
    </source>
</evidence>
<accession>H2Z5J5</accession>
<name>H2Z5J5_CIOSA</name>
<evidence type="ECO:0000313" key="2">
    <source>
        <dbReference type="Ensembl" id="ENSCSAVP00000012857.1"/>
    </source>
</evidence>
<dbReference type="Ensembl" id="ENSCSAVT00000013006.1">
    <property type="protein sequence ID" value="ENSCSAVP00000012857.1"/>
    <property type="gene ID" value="ENSCSAVG00000007547.1"/>
</dbReference>
<evidence type="ECO:0000256" key="1">
    <source>
        <dbReference type="SAM" id="MobiDB-lite"/>
    </source>
</evidence>
<keyword evidence="3" id="KW-1185">Reference proteome</keyword>
<protein>
    <submittedName>
        <fullName evidence="2">Uncharacterized protein</fullName>
    </submittedName>
</protein>